<evidence type="ECO:0000313" key="4">
    <source>
        <dbReference type="Proteomes" id="UP000292881"/>
    </source>
</evidence>
<feature type="transmembrane region" description="Helical" evidence="2">
    <location>
        <begin position="219"/>
        <end position="239"/>
    </location>
</feature>
<keyword evidence="4" id="KW-1185">Reference proteome</keyword>
<dbReference type="Pfam" id="PF10067">
    <property type="entry name" value="DUF2306"/>
    <property type="match status" value="1"/>
</dbReference>
<gene>
    <name evidence="3" type="ORF">ESO86_09600</name>
</gene>
<name>A0A4Q2JMB8_9MICO</name>
<feature type="transmembrane region" description="Helical" evidence="2">
    <location>
        <begin position="32"/>
        <end position="52"/>
    </location>
</feature>
<dbReference type="AlphaFoldDB" id="A0A4Q2JMB8"/>
<feature type="region of interest" description="Disordered" evidence="1">
    <location>
        <begin position="1"/>
        <end position="26"/>
    </location>
</feature>
<dbReference type="InterPro" id="IPR018750">
    <property type="entry name" value="DUF2306_membrane"/>
</dbReference>
<feature type="transmembrane region" description="Helical" evidence="2">
    <location>
        <begin position="114"/>
        <end position="134"/>
    </location>
</feature>
<evidence type="ECO:0000256" key="2">
    <source>
        <dbReference type="SAM" id="Phobius"/>
    </source>
</evidence>
<feature type="transmembrane region" description="Helical" evidence="2">
    <location>
        <begin position="180"/>
        <end position="207"/>
    </location>
</feature>
<accession>A0A4Q2JMB8</accession>
<dbReference type="OrthoDB" id="4698148at2"/>
<keyword evidence="2" id="KW-1133">Transmembrane helix</keyword>
<proteinExistence type="predicted"/>
<dbReference type="EMBL" id="SDPL01000168">
    <property type="protein sequence ID" value="RXZ47048.1"/>
    <property type="molecule type" value="Genomic_DNA"/>
</dbReference>
<protein>
    <submittedName>
        <fullName evidence="3">DUF2306 domain-containing protein</fullName>
    </submittedName>
</protein>
<dbReference type="RefSeq" id="WP_129234696.1">
    <property type="nucleotide sequence ID" value="NZ_SDPL01000168.1"/>
</dbReference>
<organism evidence="3 4">
    <name type="scientific">Agromyces binzhouensis</name>
    <dbReference type="NCBI Taxonomy" id="1817495"/>
    <lineage>
        <taxon>Bacteria</taxon>
        <taxon>Bacillati</taxon>
        <taxon>Actinomycetota</taxon>
        <taxon>Actinomycetes</taxon>
        <taxon>Micrococcales</taxon>
        <taxon>Microbacteriaceae</taxon>
        <taxon>Agromyces</taxon>
    </lineage>
</organism>
<keyword evidence="2" id="KW-0812">Transmembrane</keyword>
<feature type="transmembrane region" description="Helical" evidence="2">
    <location>
        <begin position="140"/>
        <end position="159"/>
    </location>
</feature>
<evidence type="ECO:0000313" key="3">
    <source>
        <dbReference type="EMBL" id="RXZ47048.1"/>
    </source>
</evidence>
<dbReference type="Proteomes" id="UP000292881">
    <property type="component" value="Unassembled WGS sequence"/>
</dbReference>
<comment type="caution">
    <text evidence="3">The sequence shown here is derived from an EMBL/GenBank/DDBJ whole genome shotgun (WGS) entry which is preliminary data.</text>
</comment>
<feature type="transmembrane region" description="Helical" evidence="2">
    <location>
        <begin position="72"/>
        <end position="94"/>
    </location>
</feature>
<keyword evidence="2" id="KW-0472">Membrane</keyword>
<evidence type="ECO:0000256" key="1">
    <source>
        <dbReference type="SAM" id="MobiDB-lite"/>
    </source>
</evidence>
<reference evidence="3 4" key="1">
    <citation type="submission" date="2019-01" db="EMBL/GenBank/DDBJ databases">
        <authorList>
            <person name="Li J."/>
        </authorList>
    </citation>
    <scope>NUCLEOTIDE SEQUENCE [LARGE SCALE GENOMIC DNA]</scope>
    <source>
        <strain evidence="3 4">CGMCC 4.7180</strain>
    </source>
</reference>
<sequence length="256" mass="26780">MTTTETPVTADPAAGGGPSPASPPRRTGGRIGLAWVLLSSLGIAAFAVAPYLTASLEALADSGTGGLADHYAAQPPAVLVAFYVHIVAGGIALAAGPFQFWRGLRDRAPGLHRWTGRVSLVAIAIAGLAGLALAPSSAAGLVGTFGFGTLAVLWLLSGWRGYRAIRRGDVPSHRAWMMRTFALTYAAVTLRLWLPLLMFAQVLFAGAGGFDADAAFANAYAAVPFLCWLPNLIVAEWLIRRRGLPSYRLVAGQGTR</sequence>